<dbReference type="GO" id="GO:0044718">
    <property type="term" value="P:siderophore transmembrane transport"/>
    <property type="evidence" value="ECO:0007669"/>
    <property type="project" value="TreeGrafter"/>
</dbReference>
<gene>
    <name evidence="7" type="ORF">SAMN05216297_110198</name>
</gene>
<keyword evidence="2" id="KW-1134">Transmembrane beta strand</keyword>
<dbReference type="NCBIfam" id="TIGR04056">
    <property type="entry name" value="OMP_RagA_SusC"/>
    <property type="match status" value="1"/>
</dbReference>
<organism evidence="7 8">
    <name type="scientific">Flavobacterium phragmitis</name>
    <dbReference type="NCBI Taxonomy" id="739143"/>
    <lineage>
        <taxon>Bacteria</taxon>
        <taxon>Pseudomonadati</taxon>
        <taxon>Bacteroidota</taxon>
        <taxon>Flavobacteriia</taxon>
        <taxon>Flavobacteriales</taxon>
        <taxon>Flavobacteriaceae</taxon>
        <taxon>Flavobacterium</taxon>
    </lineage>
</organism>
<dbReference type="InterPro" id="IPR000531">
    <property type="entry name" value="Beta-barrel_TonB"/>
</dbReference>
<dbReference type="Pfam" id="PF07715">
    <property type="entry name" value="Plug"/>
    <property type="match status" value="1"/>
</dbReference>
<accession>A0A1I1UDA3</accession>
<dbReference type="NCBIfam" id="TIGR04057">
    <property type="entry name" value="SusC_RagA_signa"/>
    <property type="match status" value="1"/>
</dbReference>
<keyword evidence="2" id="KW-0812">Transmembrane</keyword>
<dbReference type="Pfam" id="PF00593">
    <property type="entry name" value="TonB_dep_Rec_b-barrel"/>
    <property type="match status" value="1"/>
</dbReference>
<dbReference type="SUPFAM" id="SSF49464">
    <property type="entry name" value="Carboxypeptidase regulatory domain-like"/>
    <property type="match status" value="1"/>
</dbReference>
<evidence type="ECO:0000313" key="8">
    <source>
        <dbReference type="Proteomes" id="UP000199672"/>
    </source>
</evidence>
<dbReference type="InterPro" id="IPR039426">
    <property type="entry name" value="TonB-dep_rcpt-like"/>
</dbReference>
<dbReference type="Gene3D" id="2.60.40.1120">
    <property type="entry name" value="Carboxypeptidase-like, regulatory domain"/>
    <property type="match status" value="1"/>
</dbReference>
<dbReference type="AlphaFoldDB" id="A0A1I1UDA3"/>
<keyword evidence="1 4" id="KW-0732">Signal</keyword>
<feature type="chain" id="PRO_5011635304" evidence="4">
    <location>
        <begin position="20"/>
        <end position="1092"/>
    </location>
</feature>
<keyword evidence="3" id="KW-0798">TonB box</keyword>
<dbReference type="PANTHER" id="PTHR30069">
    <property type="entry name" value="TONB-DEPENDENT OUTER MEMBRANE RECEPTOR"/>
    <property type="match status" value="1"/>
</dbReference>
<evidence type="ECO:0000256" key="2">
    <source>
        <dbReference type="PROSITE-ProRule" id="PRU01360"/>
    </source>
</evidence>
<keyword evidence="8" id="KW-1185">Reference proteome</keyword>
<feature type="signal peptide" evidence="4">
    <location>
        <begin position="1"/>
        <end position="19"/>
    </location>
</feature>
<evidence type="ECO:0000259" key="5">
    <source>
        <dbReference type="Pfam" id="PF00593"/>
    </source>
</evidence>
<name>A0A1I1UDA3_9FLAO</name>
<keyword evidence="2" id="KW-0998">Cell outer membrane</keyword>
<proteinExistence type="inferred from homology"/>
<dbReference type="EMBL" id="FOMH01000010">
    <property type="protein sequence ID" value="SFD65940.1"/>
    <property type="molecule type" value="Genomic_DNA"/>
</dbReference>
<dbReference type="OrthoDB" id="9768177at2"/>
<dbReference type="PROSITE" id="PS52016">
    <property type="entry name" value="TONB_DEPENDENT_REC_3"/>
    <property type="match status" value="1"/>
</dbReference>
<evidence type="ECO:0000259" key="6">
    <source>
        <dbReference type="Pfam" id="PF07715"/>
    </source>
</evidence>
<dbReference type="RefSeq" id="WP_091496200.1">
    <property type="nucleotide sequence ID" value="NZ_FOMH01000010.1"/>
</dbReference>
<evidence type="ECO:0000256" key="3">
    <source>
        <dbReference type="RuleBase" id="RU003357"/>
    </source>
</evidence>
<keyword evidence="2 3" id="KW-0472">Membrane</keyword>
<dbReference type="PANTHER" id="PTHR30069:SF29">
    <property type="entry name" value="HEMOGLOBIN AND HEMOGLOBIN-HAPTOGLOBIN-BINDING PROTEIN 1-RELATED"/>
    <property type="match status" value="1"/>
</dbReference>
<dbReference type="InterPro" id="IPR008969">
    <property type="entry name" value="CarboxyPept-like_regulatory"/>
</dbReference>
<protein>
    <submittedName>
        <fullName evidence="7">TonB-linked outer membrane protein, SusC/RagA family</fullName>
    </submittedName>
</protein>
<dbReference type="GO" id="GO:0009279">
    <property type="term" value="C:cell outer membrane"/>
    <property type="evidence" value="ECO:0007669"/>
    <property type="project" value="UniProtKB-SubCell"/>
</dbReference>
<dbReference type="InterPro" id="IPR037066">
    <property type="entry name" value="Plug_dom_sf"/>
</dbReference>
<evidence type="ECO:0000256" key="4">
    <source>
        <dbReference type="SAM" id="SignalP"/>
    </source>
</evidence>
<dbReference type="InterPro" id="IPR023997">
    <property type="entry name" value="TonB-dep_OMP_SusC/RagA_CS"/>
</dbReference>
<reference evidence="8" key="1">
    <citation type="submission" date="2016-10" db="EMBL/GenBank/DDBJ databases">
        <authorList>
            <person name="Varghese N."/>
            <person name="Submissions S."/>
        </authorList>
    </citation>
    <scope>NUCLEOTIDE SEQUENCE [LARGE SCALE GENOMIC DNA]</scope>
    <source>
        <strain evidence="8">CGMCC 1.10370</strain>
    </source>
</reference>
<dbReference type="GO" id="GO:0015344">
    <property type="term" value="F:siderophore uptake transmembrane transporter activity"/>
    <property type="evidence" value="ECO:0007669"/>
    <property type="project" value="TreeGrafter"/>
</dbReference>
<dbReference type="STRING" id="739143.SAMN05216297_110198"/>
<comment type="subcellular location">
    <subcellularLocation>
        <location evidence="2">Cell outer membrane</location>
        <topology evidence="2">Multi-pass membrane protein</topology>
    </subcellularLocation>
</comment>
<dbReference type="Pfam" id="PF13715">
    <property type="entry name" value="CarbopepD_reg_2"/>
    <property type="match status" value="1"/>
</dbReference>
<dbReference type="InterPro" id="IPR012910">
    <property type="entry name" value="Plug_dom"/>
</dbReference>
<keyword evidence="2" id="KW-0813">Transport</keyword>
<dbReference type="SUPFAM" id="SSF56935">
    <property type="entry name" value="Porins"/>
    <property type="match status" value="1"/>
</dbReference>
<dbReference type="InterPro" id="IPR023996">
    <property type="entry name" value="TonB-dep_OMP_SusC/RagA"/>
</dbReference>
<feature type="domain" description="TonB-dependent receptor plug" evidence="6">
    <location>
        <begin position="117"/>
        <end position="222"/>
    </location>
</feature>
<sequence length="1092" mass="120153">MKKFFLFSLLFLIVQITFAQTKTITGIIKNKADGIPIPGVTILIKGTNISTTTDFDGKYSIQATSGQTLVYSYIGYQPQNVTVSSSNVVNVELAEATTKLDEVVVVGFASQKKANLTGAVAKVDVKKALGSIPVTDITKGLQGTTPGLNITNNSGNISKGSNVNIRGAGTIVNGVATGSPLILVDGVPGDLSMLNAEDVESMSVLKDAASASIYGARAAFGVVLITTKSGKNAKGKVRFAYSNNTGWSNPISLVQFNDPTVELPAMIEAQARAGNANPESFGMNYKTLLPGIIKWKEKYASTRNPNDKNMILGEDFDIIGGKEYFYRIWNPHDEMLKKNAVQTLHNLSAQGSMGEKSSFIVSLGLANQEGVMKINNETNQRFNLNLGLTTELASWLTGDFKVLGTFQEYDSPFNYYNSGLDTAGNGYFGYYMRWGSYFPYGTYNGTYFRHAPGYMANASQNESKSNDMRISGKLTAQITKDFNIIGEYSFNTNFSSLKMNGGQVPLWDFWTSGADLVAGKPTSMETANDFVAQAKSSFTRNVANFYANYTKTLGENHNFKVLGGLNSEWYDFERTYARRNTLLDKNKPEFNLAIGDQFTSPLTANDILNPGLSRYAIAGFFARVNYDYKGKYLLELNGRYDGSSKFPSNEQWGFFPSASVGYRISEESFMEGTRSWLNDLKIRGSIGSIGNQNIANNAFLPVMTNVTTNPSPYWIGSGTTIPPTVNQPSNVDPNLTWEKVNTQDIGIDIRIFNMLGLTFDYYQRDTKGMLAPGKTLPGSFGQTAANTNSGNLRTTGWELALNFNKQINKDISVYADLTLSDNTTEVTEWNNSSKLLGSFYAGQKLGEIWGLETDRLIQSTDQIDATGLIVNGVDYKNIRTGAFRYGPGDVMYKDLNGDGVISRGDGTATNPGDLKVIGNTTPRYQYGVRLGGALYGFDIDAFFQGVGKREFWTTSDLVLPFYNRTDAMYESMNDYWTPENTDAYFPNPYPGHSGNAFGTYAPGSNNFVAQSRYLLDMSYLRLKSMTLGYTFPKSITQKAGFDKIRPYVSGFNLATWKSSKLPVDPEINETEAVWGRTFPYSKTWSVGIQLAF</sequence>
<feature type="domain" description="TonB-dependent receptor-like beta-barrel" evidence="5">
    <location>
        <begin position="417"/>
        <end position="896"/>
    </location>
</feature>
<dbReference type="Gene3D" id="2.170.130.10">
    <property type="entry name" value="TonB-dependent receptor, plug domain"/>
    <property type="match status" value="1"/>
</dbReference>
<dbReference type="Proteomes" id="UP000199672">
    <property type="component" value="Unassembled WGS sequence"/>
</dbReference>
<evidence type="ECO:0000313" key="7">
    <source>
        <dbReference type="EMBL" id="SFD65940.1"/>
    </source>
</evidence>
<comment type="similarity">
    <text evidence="2 3">Belongs to the TonB-dependent receptor family.</text>
</comment>
<evidence type="ECO:0000256" key="1">
    <source>
        <dbReference type="ARBA" id="ARBA00022729"/>
    </source>
</evidence>